<protein>
    <submittedName>
        <fullName evidence="1">Uncharacterized protein</fullName>
    </submittedName>
</protein>
<dbReference type="Proteomes" id="UP000499080">
    <property type="component" value="Unassembled WGS sequence"/>
</dbReference>
<comment type="caution">
    <text evidence="1">The sequence shown here is derived from an EMBL/GenBank/DDBJ whole genome shotgun (WGS) entry which is preliminary data.</text>
</comment>
<name>A0A4Y2BJL4_ARAVE</name>
<dbReference type="EMBL" id="BGPR01000082">
    <property type="protein sequence ID" value="GBL91937.1"/>
    <property type="molecule type" value="Genomic_DNA"/>
</dbReference>
<dbReference type="AlphaFoldDB" id="A0A4Y2BJL4"/>
<organism evidence="1 2">
    <name type="scientific">Araneus ventricosus</name>
    <name type="common">Orbweaver spider</name>
    <name type="synonym">Epeira ventricosa</name>
    <dbReference type="NCBI Taxonomy" id="182803"/>
    <lineage>
        <taxon>Eukaryota</taxon>
        <taxon>Metazoa</taxon>
        <taxon>Ecdysozoa</taxon>
        <taxon>Arthropoda</taxon>
        <taxon>Chelicerata</taxon>
        <taxon>Arachnida</taxon>
        <taxon>Araneae</taxon>
        <taxon>Araneomorphae</taxon>
        <taxon>Entelegynae</taxon>
        <taxon>Araneoidea</taxon>
        <taxon>Araneidae</taxon>
        <taxon>Araneus</taxon>
    </lineage>
</organism>
<evidence type="ECO:0000313" key="1">
    <source>
        <dbReference type="EMBL" id="GBL91937.1"/>
    </source>
</evidence>
<evidence type="ECO:0000313" key="2">
    <source>
        <dbReference type="Proteomes" id="UP000499080"/>
    </source>
</evidence>
<dbReference type="OrthoDB" id="5967017at2759"/>
<sequence>MQALKTQRKVLRTAFTLCIKNIEAKLQGETAEVGEFSLLQVQLKDKFQRLEDCQQLIAASLLQDEGDESLFETDFVEAEKYHDRFLEVMLHLNLKLTEKVILIDPLPKRNFKLPQL</sequence>
<accession>A0A4Y2BJL4</accession>
<proteinExistence type="predicted"/>
<reference evidence="1 2" key="1">
    <citation type="journal article" date="2019" name="Sci. Rep.">
        <title>Orb-weaving spider Araneus ventricosus genome elucidates the spidroin gene catalogue.</title>
        <authorList>
            <person name="Kono N."/>
            <person name="Nakamura H."/>
            <person name="Ohtoshi R."/>
            <person name="Moran D.A.P."/>
            <person name="Shinohara A."/>
            <person name="Yoshida Y."/>
            <person name="Fujiwara M."/>
            <person name="Mori M."/>
            <person name="Tomita M."/>
            <person name="Arakawa K."/>
        </authorList>
    </citation>
    <scope>NUCLEOTIDE SEQUENCE [LARGE SCALE GENOMIC DNA]</scope>
</reference>
<keyword evidence="2" id="KW-1185">Reference proteome</keyword>
<gene>
    <name evidence="1" type="ORF">AVEN_172834_1</name>
</gene>